<dbReference type="InParanoid" id="A0A1Z5SRI3"/>
<sequence>MMFKLFIVLTAAALVAKSSSQSCSPYPARPQQCSAGARYCPVDCTKTSRLSTICTSFVSTPDPVTVTSLVTITPSASVTTTTKTVTQNATCATQVPYLNIFSFKNQNCSTSVTTPEPICDGGLLGLGIGDECTCPSTNYTVTPNSIKINTPGIATLDNGFRYTQSTCVPLAVPDSNSVFFTVDGTDGTNATASDCRVTFFTEADCTGTQDGFNINNSGTCLSNDPAKYPPYNSAQFECSSVLGLI</sequence>
<keyword evidence="1" id="KW-0732">Signal</keyword>
<accession>A0A1Z5SRI3</accession>
<comment type="caution">
    <text evidence="2">The sequence shown here is derived from an EMBL/GenBank/DDBJ whole genome shotgun (WGS) entry which is preliminary data.</text>
</comment>
<protein>
    <submittedName>
        <fullName evidence="2">Uncharacterized protein</fullName>
    </submittedName>
</protein>
<keyword evidence="3" id="KW-1185">Reference proteome</keyword>
<proteinExistence type="predicted"/>
<organism evidence="2 3">
    <name type="scientific">Hortaea werneckii EXF-2000</name>
    <dbReference type="NCBI Taxonomy" id="1157616"/>
    <lineage>
        <taxon>Eukaryota</taxon>
        <taxon>Fungi</taxon>
        <taxon>Dikarya</taxon>
        <taxon>Ascomycota</taxon>
        <taxon>Pezizomycotina</taxon>
        <taxon>Dothideomycetes</taxon>
        <taxon>Dothideomycetidae</taxon>
        <taxon>Mycosphaerellales</taxon>
        <taxon>Teratosphaeriaceae</taxon>
        <taxon>Hortaea</taxon>
    </lineage>
</organism>
<name>A0A1Z5SRI3_HORWE</name>
<evidence type="ECO:0000256" key="1">
    <source>
        <dbReference type="SAM" id="SignalP"/>
    </source>
</evidence>
<evidence type="ECO:0000313" key="2">
    <source>
        <dbReference type="EMBL" id="OTA23446.1"/>
    </source>
</evidence>
<feature type="signal peptide" evidence="1">
    <location>
        <begin position="1"/>
        <end position="20"/>
    </location>
</feature>
<feature type="chain" id="PRO_5011116145" evidence="1">
    <location>
        <begin position="21"/>
        <end position="245"/>
    </location>
</feature>
<dbReference type="OrthoDB" id="3884008at2759"/>
<evidence type="ECO:0000313" key="3">
    <source>
        <dbReference type="Proteomes" id="UP000194280"/>
    </source>
</evidence>
<dbReference type="VEuPathDB" id="FungiDB:BTJ68_14898"/>
<reference evidence="2 3" key="1">
    <citation type="submission" date="2017-01" db="EMBL/GenBank/DDBJ databases">
        <title>The recent genome duplication of the halophilic yeast Hortaea werneckii: insights from long-read sequencing.</title>
        <authorList>
            <person name="Sinha S."/>
            <person name="Flibotte S."/>
            <person name="Neira M."/>
            <person name="Lenassi M."/>
            <person name="Gostincar C."/>
            <person name="Stajich J.E."/>
            <person name="Nislow C.E."/>
        </authorList>
    </citation>
    <scope>NUCLEOTIDE SEQUENCE [LARGE SCALE GENOMIC DNA]</scope>
    <source>
        <strain evidence="2 3">EXF-2000</strain>
    </source>
</reference>
<gene>
    <name evidence="2" type="ORF">BTJ68_14898</name>
</gene>
<dbReference type="AlphaFoldDB" id="A0A1Z5SRI3"/>
<dbReference type="EMBL" id="MUNK01000296">
    <property type="protein sequence ID" value="OTA23446.1"/>
    <property type="molecule type" value="Genomic_DNA"/>
</dbReference>
<dbReference type="Proteomes" id="UP000194280">
    <property type="component" value="Unassembled WGS sequence"/>
</dbReference>